<dbReference type="InterPro" id="IPR037138">
    <property type="entry name" value="His_deacetylse_dom_sf"/>
</dbReference>
<dbReference type="InterPro" id="IPR023696">
    <property type="entry name" value="Ureohydrolase_dom_sf"/>
</dbReference>
<dbReference type="GO" id="GO:0016787">
    <property type="term" value="F:hydrolase activity"/>
    <property type="evidence" value="ECO:0007669"/>
    <property type="project" value="UniProtKB-KW"/>
</dbReference>
<organism evidence="7 8">
    <name type="scientific">Acrocarpospora corrugata</name>
    <dbReference type="NCBI Taxonomy" id="35763"/>
    <lineage>
        <taxon>Bacteria</taxon>
        <taxon>Bacillati</taxon>
        <taxon>Actinomycetota</taxon>
        <taxon>Actinomycetes</taxon>
        <taxon>Streptosporangiales</taxon>
        <taxon>Streptosporangiaceae</taxon>
        <taxon>Acrocarpospora</taxon>
    </lineage>
</organism>
<sequence>MTTAIWSPETLAHMPGAEIWIGVRTPGTEVAERVTVIRDTLAADGIPIVEAVAHDDKALLAVHRPEFVAHLREIWQKWDDGGYHPDYGADRVVPYVFPTEAMLAGMPAHDPVATHARAGLYCYDTMTLVGPGTWPAARAAVDAALTAADLVAAGERVAYALCRPPGHHATPAGYGGSCYLNNAAIAAQALRDHGYAKVAIIDIDAHHGNGTQAIFWNRPDVFYGSAHIDPAAGWFPHYFGFADETGTGPARGTTLNIPLAPESADPTWLAALTRLRDATESFAPEALVVSLGVDAAADDPESPLRITPSGYHQTGTILASLNLPTVAIQEGGYHLPSLGTLVTETLHGLST</sequence>
<dbReference type="Pfam" id="PF00850">
    <property type="entry name" value="Hist_deacetyl"/>
    <property type="match status" value="1"/>
</dbReference>
<dbReference type="SUPFAM" id="SSF52768">
    <property type="entry name" value="Arginase/deacetylase"/>
    <property type="match status" value="1"/>
</dbReference>
<dbReference type="PANTHER" id="PTHR10625">
    <property type="entry name" value="HISTONE DEACETYLASE HDAC1-RELATED"/>
    <property type="match status" value="1"/>
</dbReference>
<dbReference type="PANTHER" id="PTHR10625:SF17">
    <property type="entry name" value="HISTONE DEACETYLASE 8"/>
    <property type="match status" value="1"/>
</dbReference>
<dbReference type="InterPro" id="IPR023801">
    <property type="entry name" value="His_deacetylse_dom"/>
</dbReference>
<comment type="similarity">
    <text evidence="2">Belongs to the histone deacetylase family.</text>
</comment>
<evidence type="ECO:0000256" key="1">
    <source>
        <dbReference type="ARBA" id="ARBA00001947"/>
    </source>
</evidence>
<proteinExistence type="inferred from homology"/>
<comment type="cofactor">
    <cofactor evidence="1">
        <name>Zn(2+)</name>
        <dbReference type="ChEBI" id="CHEBI:29105"/>
    </cofactor>
</comment>
<evidence type="ECO:0000256" key="3">
    <source>
        <dbReference type="ARBA" id="ARBA00022723"/>
    </source>
</evidence>
<name>A0A5M3WCH1_9ACTN</name>
<dbReference type="CDD" id="cd10001">
    <property type="entry name" value="HDAC_classII_APAH"/>
    <property type="match status" value="1"/>
</dbReference>
<keyword evidence="3" id="KW-0479">Metal-binding</keyword>
<dbReference type="GO" id="GO:0046872">
    <property type="term" value="F:metal ion binding"/>
    <property type="evidence" value="ECO:0007669"/>
    <property type="project" value="UniProtKB-KW"/>
</dbReference>
<dbReference type="PRINTS" id="PR01270">
    <property type="entry name" value="HDASUPER"/>
</dbReference>
<evidence type="ECO:0000256" key="4">
    <source>
        <dbReference type="ARBA" id="ARBA00022801"/>
    </source>
</evidence>
<evidence type="ECO:0000259" key="6">
    <source>
        <dbReference type="Pfam" id="PF00850"/>
    </source>
</evidence>
<evidence type="ECO:0000256" key="2">
    <source>
        <dbReference type="ARBA" id="ARBA00005947"/>
    </source>
</evidence>
<keyword evidence="8" id="KW-1185">Reference proteome</keyword>
<protein>
    <submittedName>
        <fullName evidence="7">Acetylpolyamine amidohydrolase</fullName>
    </submittedName>
</protein>
<dbReference type="GO" id="GO:0004407">
    <property type="term" value="F:histone deacetylase activity"/>
    <property type="evidence" value="ECO:0007669"/>
    <property type="project" value="TreeGrafter"/>
</dbReference>
<dbReference type="GO" id="GO:0040029">
    <property type="term" value="P:epigenetic regulation of gene expression"/>
    <property type="evidence" value="ECO:0007669"/>
    <property type="project" value="TreeGrafter"/>
</dbReference>
<dbReference type="OrthoDB" id="9808367at2"/>
<comment type="caution">
    <text evidence="7">The sequence shown here is derived from an EMBL/GenBank/DDBJ whole genome shotgun (WGS) entry which is preliminary data.</text>
</comment>
<evidence type="ECO:0000256" key="5">
    <source>
        <dbReference type="ARBA" id="ARBA00022833"/>
    </source>
</evidence>
<keyword evidence="5" id="KW-0862">Zinc</keyword>
<evidence type="ECO:0000313" key="7">
    <source>
        <dbReference type="EMBL" id="GES04148.1"/>
    </source>
</evidence>
<keyword evidence="4 7" id="KW-0378">Hydrolase</keyword>
<evidence type="ECO:0000313" key="8">
    <source>
        <dbReference type="Proteomes" id="UP000334990"/>
    </source>
</evidence>
<accession>A0A5M3WCH1</accession>
<dbReference type="Proteomes" id="UP000334990">
    <property type="component" value="Unassembled WGS sequence"/>
</dbReference>
<dbReference type="AlphaFoldDB" id="A0A5M3WCH1"/>
<dbReference type="Gene3D" id="3.40.800.20">
    <property type="entry name" value="Histone deacetylase domain"/>
    <property type="match status" value="1"/>
</dbReference>
<reference evidence="7 8" key="1">
    <citation type="submission" date="2019-10" db="EMBL/GenBank/DDBJ databases">
        <title>Whole genome shotgun sequence of Acrocarpospora corrugata NBRC 13972.</title>
        <authorList>
            <person name="Ichikawa N."/>
            <person name="Kimura A."/>
            <person name="Kitahashi Y."/>
            <person name="Komaki H."/>
            <person name="Oguchi A."/>
        </authorList>
    </citation>
    <scope>NUCLEOTIDE SEQUENCE [LARGE SCALE GENOMIC DNA]</scope>
    <source>
        <strain evidence="7 8">NBRC 13972</strain>
    </source>
</reference>
<dbReference type="EMBL" id="BLAD01000077">
    <property type="protein sequence ID" value="GES04148.1"/>
    <property type="molecule type" value="Genomic_DNA"/>
</dbReference>
<dbReference type="RefSeq" id="WP_155340263.1">
    <property type="nucleotide sequence ID" value="NZ_BAAABN010000025.1"/>
</dbReference>
<feature type="domain" description="Histone deacetylase" evidence="6">
    <location>
        <begin position="29"/>
        <end position="348"/>
    </location>
</feature>
<gene>
    <name evidence="7" type="ORF">Acor_62150</name>
</gene>
<dbReference type="InterPro" id="IPR000286">
    <property type="entry name" value="HDACs"/>
</dbReference>